<dbReference type="AlphaFoldDB" id="A0A2T9Z0H5"/>
<organism evidence="7 8">
    <name type="scientific">Smittium simulii</name>
    <dbReference type="NCBI Taxonomy" id="133385"/>
    <lineage>
        <taxon>Eukaryota</taxon>
        <taxon>Fungi</taxon>
        <taxon>Fungi incertae sedis</taxon>
        <taxon>Zoopagomycota</taxon>
        <taxon>Kickxellomycotina</taxon>
        <taxon>Harpellomycetes</taxon>
        <taxon>Harpellales</taxon>
        <taxon>Legeriomycetaceae</taxon>
        <taxon>Smittium</taxon>
    </lineage>
</organism>
<dbReference type="Gene3D" id="3.30.1460.20">
    <property type="match status" value="2"/>
</dbReference>
<evidence type="ECO:0000256" key="4">
    <source>
        <dbReference type="ARBA" id="ARBA00023203"/>
    </source>
</evidence>
<gene>
    <name evidence="7" type="ORF">BB561_000117</name>
</gene>
<evidence type="ECO:0000256" key="2">
    <source>
        <dbReference type="ARBA" id="ARBA00007192"/>
    </source>
</evidence>
<comment type="subcellular location">
    <subcellularLocation>
        <location evidence="1 6">Cytoplasm</location>
        <location evidence="1 6">Cytoskeleton</location>
    </subcellularLocation>
</comment>
<reference evidence="7 8" key="1">
    <citation type="journal article" date="2018" name="MBio">
        <title>Comparative Genomics Reveals the Core Gene Toolbox for the Fungus-Insect Symbiosis.</title>
        <authorList>
            <person name="Wang Y."/>
            <person name="Stata M."/>
            <person name="Wang W."/>
            <person name="Stajich J.E."/>
            <person name="White M.M."/>
            <person name="Moncalvo J.M."/>
        </authorList>
    </citation>
    <scope>NUCLEOTIDE SEQUENCE [LARGE SCALE GENOMIC DNA]</scope>
    <source>
        <strain evidence="7 8">SWE-8-4</strain>
    </source>
</reference>
<proteinExistence type="inferred from homology"/>
<comment type="subunit">
    <text evidence="6">Component of the Arp2/3 complex.</text>
</comment>
<dbReference type="GO" id="GO:0051015">
    <property type="term" value="F:actin filament binding"/>
    <property type="evidence" value="ECO:0007669"/>
    <property type="project" value="TreeGrafter"/>
</dbReference>
<evidence type="ECO:0000256" key="6">
    <source>
        <dbReference type="RuleBase" id="RU364015"/>
    </source>
</evidence>
<dbReference type="GO" id="GO:0034314">
    <property type="term" value="P:Arp2/3 complex-mediated actin nucleation"/>
    <property type="evidence" value="ECO:0007669"/>
    <property type="project" value="InterPro"/>
</dbReference>
<comment type="function">
    <text evidence="6">Functions as actin-binding component of the Arp2/3 complex which is involved in regulation of actin polymerization and together with an activating nucleation-promoting factor (NPF) mediates the formation of branched actin networks.</text>
</comment>
<evidence type="ECO:0000313" key="8">
    <source>
        <dbReference type="Proteomes" id="UP000245383"/>
    </source>
</evidence>
<accession>A0A2T9Z0H5</accession>
<dbReference type="GO" id="GO:0005200">
    <property type="term" value="F:structural constituent of cytoskeleton"/>
    <property type="evidence" value="ECO:0007669"/>
    <property type="project" value="TreeGrafter"/>
</dbReference>
<evidence type="ECO:0000256" key="5">
    <source>
        <dbReference type="ARBA" id="ARBA00023212"/>
    </source>
</evidence>
<dbReference type="Pfam" id="PF04045">
    <property type="entry name" value="P34-Arc"/>
    <property type="match status" value="1"/>
</dbReference>
<sequence length="311" mass="36730">MIILEPNNLALQTCLENCFSSVKKEVVDITLVDFDNVLYHVSTPILTEKNLIWVSIKVPCFKELERYKVQEIIQKEYGQYLHPELKVEDDYSVTFQLDLDALPENSDELAKHFSLLKRNIFLAPFVQAFNYFDTKPEQPGEVMNLSYRDGEYLYIQAMEDRITVIFSTRFKDEMDRVFGKVFLQEFVDARRQSLVSNAPQVLYSTKEPPLEIRNFPEQNHGQDFSHITFILFPRHFKDEETKYKTVSQIQLFRNYLHYHIKCSKAYIHSRLRNRVVEFIKVLNRAKPDTSSQAEKKLASGRFFRQQRSSLS</sequence>
<dbReference type="STRING" id="133385.A0A2T9Z0H5"/>
<evidence type="ECO:0000256" key="1">
    <source>
        <dbReference type="ARBA" id="ARBA00004245"/>
    </source>
</evidence>
<keyword evidence="5 6" id="KW-0206">Cytoskeleton</keyword>
<dbReference type="FunFam" id="3.30.1460.20:FF:000009">
    <property type="entry name" value="Arp2/3 complex 34 kDa subunit"/>
    <property type="match status" value="1"/>
</dbReference>
<dbReference type="EMBL" id="MBFR01000003">
    <property type="protein sequence ID" value="PVU98098.1"/>
    <property type="molecule type" value="Genomic_DNA"/>
</dbReference>
<keyword evidence="3 6" id="KW-0963">Cytoplasm</keyword>
<dbReference type="SUPFAM" id="SSF69645">
    <property type="entry name" value="Arp2/3 complex subunits"/>
    <property type="match status" value="2"/>
</dbReference>
<evidence type="ECO:0000313" key="7">
    <source>
        <dbReference type="EMBL" id="PVU98098.1"/>
    </source>
</evidence>
<name>A0A2T9Z0H5_9FUNG</name>
<dbReference type="InterPro" id="IPR007188">
    <property type="entry name" value="ARPC2"/>
</dbReference>
<dbReference type="PANTHER" id="PTHR12058:SF0">
    <property type="entry name" value="ACTIN-RELATED PROTEIN 2_3 COMPLEX SUBUNIT 2"/>
    <property type="match status" value="1"/>
</dbReference>
<dbReference type="GO" id="GO:0005885">
    <property type="term" value="C:Arp2/3 protein complex"/>
    <property type="evidence" value="ECO:0007669"/>
    <property type="project" value="InterPro"/>
</dbReference>
<evidence type="ECO:0000256" key="3">
    <source>
        <dbReference type="ARBA" id="ARBA00022490"/>
    </source>
</evidence>
<keyword evidence="8" id="KW-1185">Reference proteome</keyword>
<dbReference type="PANTHER" id="PTHR12058">
    <property type="entry name" value="ARP2/3 COMPLEX 34 KDA SUBUNIT"/>
    <property type="match status" value="1"/>
</dbReference>
<comment type="similarity">
    <text evidence="2 6">Belongs to the ARPC2 family.</text>
</comment>
<dbReference type="OrthoDB" id="148331at2759"/>
<comment type="caution">
    <text evidence="7">The sequence shown here is derived from an EMBL/GenBank/DDBJ whole genome shotgun (WGS) entry which is preliminary data.</text>
</comment>
<dbReference type="GO" id="GO:0030041">
    <property type="term" value="P:actin filament polymerization"/>
    <property type="evidence" value="ECO:0007669"/>
    <property type="project" value="InterPro"/>
</dbReference>
<dbReference type="InterPro" id="IPR034666">
    <property type="entry name" value="ARPC2/4"/>
</dbReference>
<dbReference type="GO" id="GO:0006897">
    <property type="term" value="P:endocytosis"/>
    <property type="evidence" value="ECO:0007669"/>
    <property type="project" value="UniProtKB-ARBA"/>
</dbReference>
<dbReference type="Proteomes" id="UP000245383">
    <property type="component" value="Unassembled WGS sequence"/>
</dbReference>
<protein>
    <recommendedName>
        <fullName evidence="6">Arp2/3 complex 34 kDa subunit</fullName>
    </recommendedName>
</protein>
<keyword evidence="4 6" id="KW-0009">Actin-binding</keyword>